<dbReference type="GO" id="GO:0009898">
    <property type="term" value="C:cytoplasmic side of plasma membrane"/>
    <property type="evidence" value="ECO:0007669"/>
    <property type="project" value="TreeGrafter"/>
</dbReference>
<evidence type="ECO:0000256" key="4">
    <source>
        <dbReference type="ARBA" id="ARBA00048142"/>
    </source>
</evidence>
<comment type="catalytic activity">
    <reaction evidence="4 5">
        <text>L-glutamate 5-semialdehyde + NAD(+) + H2O = L-glutamate + NADH + 2 H(+)</text>
        <dbReference type="Rhea" id="RHEA:30235"/>
        <dbReference type="ChEBI" id="CHEBI:15377"/>
        <dbReference type="ChEBI" id="CHEBI:15378"/>
        <dbReference type="ChEBI" id="CHEBI:29985"/>
        <dbReference type="ChEBI" id="CHEBI:57540"/>
        <dbReference type="ChEBI" id="CHEBI:57945"/>
        <dbReference type="ChEBI" id="CHEBI:58066"/>
        <dbReference type="EC" id="1.2.1.88"/>
    </reaction>
</comment>
<name>A0A4R1HG01_9GAMM</name>
<dbReference type="EMBL" id="SMFX01000001">
    <property type="protein sequence ID" value="TCK19180.1"/>
    <property type="molecule type" value="Genomic_DNA"/>
</dbReference>
<evidence type="ECO:0000256" key="3">
    <source>
        <dbReference type="ARBA" id="ARBA00023027"/>
    </source>
</evidence>
<feature type="active site" evidence="6">
    <location>
        <position position="798"/>
    </location>
</feature>
<dbReference type="Pfam" id="PF00171">
    <property type="entry name" value="Aldedh"/>
    <property type="match status" value="1"/>
</dbReference>
<dbReference type="Gene3D" id="3.40.309.10">
    <property type="entry name" value="Aldehyde Dehydrogenase, Chain A, domain 2"/>
    <property type="match status" value="1"/>
</dbReference>
<protein>
    <recommendedName>
        <fullName evidence="5">Bifunctional protein PutA</fullName>
    </recommendedName>
    <domain>
        <recommendedName>
            <fullName evidence="5">Proline dehydrogenase</fullName>
            <ecNumber evidence="5">1.5.5.2</ecNumber>
        </recommendedName>
        <alternativeName>
            <fullName evidence="5">Proline oxidase</fullName>
        </alternativeName>
    </domain>
    <domain>
        <recommendedName>
            <fullName evidence="5">Delta-1-pyrroline-5-carboxylate dehydrogenase</fullName>
            <shortName evidence="5">P5C dehydrogenase</shortName>
            <ecNumber evidence="5">1.2.1.88</ecNumber>
        </recommendedName>
        <alternativeName>
            <fullName evidence="5">L-glutamate gamma-semialdehyde dehydrogenase</fullName>
        </alternativeName>
    </domain>
</protein>
<dbReference type="Gene3D" id="3.20.20.220">
    <property type="match status" value="1"/>
</dbReference>
<dbReference type="Gene3D" id="1.20.5.460">
    <property type="entry name" value="Single helix bin"/>
    <property type="match status" value="1"/>
</dbReference>
<keyword evidence="5" id="KW-0678">Repressor</keyword>
<comment type="caution">
    <text evidence="10">The sequence shown here is derived from an EMBL/GenBank/DDBJ whole genome shotgun (WGS) entry which is preliminary data.</text>
</comment>
<comment type="cofactor">
    <cofactor evidence="5">
        <name>FAD</name>
        <dbReference type="ChEBI" id="CHEBI:57692"/>
    </cofactor>
</comment>
<dbReference type="PIRSF" id="PIRSF000197">
    <property type="entry name" value="Bifunct_PutA"/>
    <property type="match status" value="1"/>
</dbReference>
<dbReference type="InterPro" id="IPR016160">
    <property type="entry name" value="Ald_DH_CS_CYS"/>
</dbReference>
<dbReference type="FunFam" id="3.40.309.10:FF:000005">
    <property type="entry name" value="1-pyrroline-5-carboxylate dehydrogenase 1"/>
    <property type="match status" value="1"/>
</dbReference>
<dbReference type="GO" id="GO:0004657">
    <property type="term" value="F:proline dehydrogenase activity"/>
    <property type="evidence" value="ECO:0007669"/>
    <property type="project" value="UniProtKB-UniRule"/>
</dbReference>
<dbReference type="InterPro" id="IPR002872">
    <property type="entry name" value="Proline_DH_dom"/>
</dbReference>
<comment type="function">
    <text evidence="5">Oxidizes proline to glutamate for use as a carbon and nitrogen source.</text>
</comment>
<dbReference type="SUPFAM" id="SSF53720">
    <property type="entry name" value="ALDH-like"/>
    <property type="match status" value="1"/>
</dbReference>
<keyword evidence="5" id="KW-0642">Proline metabolism</keyword>
<evidence type="ECO:0000256" key="6">
    <source>
        <dbReference type="PIRSR" id="PIRSR000197-1"/>
    </source>
</evidence>
<dbReference type="InterPro" id="IPR024089">
    <property type="entry name" value="PRODH_PutA_dom_I/II"/>
</dbReference>
<dbReference type="EC" id="1.5.5.2" evidence="5"/>
<keyword evidence="2 5" id="KW-0560">Oxidoreductase</keyword>
<dbReference type="Pfam" id="PF01619">
    <property type="entry name" value="Pro_dh"/>
    <property type="match status" value="1"/>
</dbReference>
<evidence type="ECO:0000259" key="8">
    <source>
        <dbReference type="Pfam" id="PF01619"/>
    </source>
</evidence>
<keyword evidence="5" id="KW-0274">FAD</keyword>
<comment type="similarity">
    <text evidence="5">In the N-terminal section; belongs to the proline dehydrogenase family.</text>
</comment>
<comment type="pathway">
    <text evidence="1 5">Amino-acid degradation; L-proline degradation into L-glutamate; L-glutamate from L-proline: step 2/2.</text>
</comment>
<evidence type="ECO:0000259" key="7">
    <source>
        <dbReference type="Pfam" id="PF00171"/>
    </source>
</evidence>
<keyword evidence="3 5" id="KW-0520">NAD</keyword>
<dbReference type="OrthoDB" id="9812625at2"/>
<keyword evidence="5" id="KW-0238">DNA-binding</keyword>
<keyword evidence="5" id="KW-0285">Flavoprotein</keyword>
<dbReference type="InterPro" id="IPR050485">
    <property type="entry name" value="Proline_metab_enzyme"/>
</dbReference>
<dbReference type="NCBIfam" id="NF008869">
    <property type="entry name" value="PRK11904.1"/>
    <property type="match status" value="1"/>
</dbReference>
<dbReference type="NCBIfam" id="TIGR01238">
    <property type="entry name" value="D1pyr5carbox3"/>
    <property type="match status" value="1"/>
</dbReference>
<evidence type="ECO:0000256" key="2">
    <source>
        <dbReference type="ARBA" id="ARBA00023002"/>
    </source>
</evidence>
<dbReference type="CDD" id="cd07125">
    <property type="entry name" value="ALDH_PutA-P5CDH"/>
    <property type="match status" value="1"/>
</dbReference>
<feature type="domain" description="Proline dehydrogenase" evidence="8">
    <location>
        <begin position="199"/>
        <end position="479"/>
    </location>
</feature>
<dbReference type="PROSITE" id="PS00070">
    <property type="entry name" value="ALDEHYDE_DEHYDR_CYS"/>
    <property type="match status" value="1"/>
</dbReference>
<dbReference type="InterPro" id="IPR029041">
    <property type="entry name" value="FAD-linked_oxidoreductase-like"/>
</dbReference>
<dbReference type="InterPro" id="IPR025703">
    <property type="entry name" value="Bifunct_PutA"/>
</dbReference>
<dbReference type="InterPro" id="IPR016162">
    <property type="entry name" value="Ald_DH_N"/>
</dbReference>
<dbReference type="Proteomes" id="UP000295707">
    <property type="component" value="Unassembled WGS sequence"/>
</dbReference>
<dbReference type="AlphaFoldDB" id="A0A4R1HG01"/>
<gene>
    <name evidence="10" type="ORF">DFR30_2477</name>
</gene>
<reference evidence="10 11" key="1">
    <citation type="submission" date="2019-03" db="EMBL/GenBank/DDBJ databases">
        <title>Genomic Encyclopedia of Type Strains, Phase IV (KMG-IV): sequencing the most valuable type-strain genomes for metagenomic binning, comparative biology and taxonomic classification.</title>
        <authorList>
            <person name="Goeker M."/>
        </authorList>
    </citation>
    <scope>NUCLEOTIDE SEQUENCE [LARGE SCALE GENOMIC DNA]</scope>
    <source>
        <strain evidence="10 11">DSM 19610</strain>
    </source>
</reference>
<evidence type="ECO:0000259" key="9">
    <source>
        <dbReference type="Pfam" id="PF14850"/>
    </source>
</evidence>
<feature type="domain" description="Proline dehydrogenase PutA" evidence="9">
    <location>
        <begin position="67"/>
        <end position="179"/>
    </location>
</feature>
<dbReference type="InterPro" id="IPR005933">
    <property type="entry name" value="PutA_C"/>
</dbReference>
<dbReference type="InterPro" id="IPR016163">
    <property type="entry name" value="Ald_DH_C"/>
</dbReference>
<dbReference type="UniPathway" id="UPA00261">
    <property type="reaction ID" value="UER00373"/>
</dbReference>
<dbReference type="SUPFAM" id="SSF51730">
    <property type="entry name" value="FAD-linked oxidoreductase"/>
    <property type="match status" value="1"/>
</dbReference>
<dbReference type="InterPro" id="IPR024082">
    <property type="entry name" value="PRODH_PutA_dom_II"/>
</dbReference>
<feature type="active site" evidence="6">
    <location>
        <position position="832"/>
    </location>
</feature>
<dbReference type="InterPro" id="IPR016161">
    <property type="entry name" value="Ald_DH/histidinol_DH"/>
</dbReference>
<organism evidence="10 11">
    <name type="scientific">Thiogranum longum</name>
    <dbReference type="NCBI Taxonomy" id="1537524"/>
    <lineage>
        <taxon>Bacteria</taxon>
        <taxon>Pseudomonadati</taxon>
        <taxon>Pseudomonadota</taxon>
        <taxon>Gammaproteobacteria</taxon>
        <taxon>Chromatiales</taxon>
        <taxon>Ectothiorhodospiraceae</taxon>
        <taxon>Thiogranum</taxon>
    </lineage>
</organism>
<comment type="catalytic activity">
    <reaction evidence="5">
        <text>L-proline + a quinone = (S)-1-pyrroline-5-carboxylate + a quinol + H(+)</text>
        <dbReference type="Rhea" id="RHEA:23784"/>
        <dbReference type="ChEBI" id="CHEBI:15378"/>
        <dbReference type="ChEBI" id="CHEBI:17388"/>
        <dbReference type="ChEBI" id="CHEBI:24646"/>
        <dbReference type="ChEBI" id="CHEBI:60039"/>
        <dbReference type="ChEBI" id="CHEBI:132124"/>
        <dbReference type="EC" id="1.5.5.2"/>
    </reaction>
</comment>
<dbReference type="Pfam" id="PF14850">
    <property type="entry name" value="Pro_dh-DNA_bdg"/>
    <property type="match status" value="1"/>
</dbReference>
<evidence type="ECO:0000256" key="1">
    <source>
        <dbReference type="ARBA" id="ARBA00004786"/>
    </source>
</evidence>
<dbReference type="InterPro" id="IPR015590">
    <property type="entry name" value="Aldehyde_DH_dom"/>
</dbReference>
<keyword evidence="5" id="KW-0804">Transcription</keyword>
<dbReference type="GO" id="GO:0003677">
    <property type="term" value="F:DNA binding"/>
    <property type="evidence" value="ECO:0007669"/>
    <property type="project" value="UniProtKB-KW"/>
</dbReference>
<dbReference type="RefSeq" id="WP_132973614.1">
    <property type="nucleotide sequence ID" value="NZ_SMFX01000001.1"/>
</dbReference>
<dbReference type="PANTHER" id="PTHR42862:SF1">
    <property type="entry name" value="DELTA-1-PYRROLINE-5-CARBOXYLATE DEHYDROGENASE 2, ISOFORM A-RELATED"/>
    <property type="match status" value="1"/>
</dbReference>
<evidence type="ECO:0000313" key="11">
    <source>
        <dbReference type="Proteomes" id="UP000295707"/>
    </source>
</evidence>
<dbReference type="SUPFAM" id="SSF81935">
    <property type="entry name" value="N-terminal domain of bifunctional PutA protein"/>
    <property type="match status" value="1"/>
</dbReference>
<comment type="similarity">
    <text evidence="5">In the C-terminal section; belongs to the aldehyde dehydrogenase family.</text>
</comment>
<feature type="domain" description="Aldehyde dehydrogenase" evidence="7">
    <location>
        <begin position="568"/>
        <end position="1020"/>
    </location>
</feature>
<proteinExistence type="inferred from homology"/>
<dbReference type="PANTHER" id="PTHR42862">
    <property type="entry name" value="DELTA-1-PYRROLINE-5-CARBOXYLATE DEHYDROGENASE 1, ISOFORM A-RELATED"/>
    <property type="match status" value="1"/>
</dbReference>
<dbReference type="EC" id="1.2.1.88" evidence="5"/>
<dbReference type="GO" id="GO:0003700">
    <property type="term" value="F:DNA-binding transcription factor activity"/>
    <property type="evidence" value="ECO:0007669"/>
    <property type="project" value="InterPro"/>
</dbReference>
<dbReference type="Gene3D" id="3.40.605.10">
    <property type="entry name" value="Aldehyde Dehydrogenase, Chain A, domain 1"/>
    <property type="match status" value="1"/>
</dbReference>
<evidence type="ECO:0000256" key="5">
    <source>
        <dbReference type="PIRNR" id="PIRNR000197"/>
    </source>
</evidence>
<keyword evidence="11" id="KW-1185">Reference proteome</keyword>
<dbReference type="GO" id="GO:0003842">
    <property type="term" value="F:L-glutamate gamma-semialdehyde dehydrogenase activity"/>
    <property type="evidence" value="ECO:0007669"/>
    <property type="project" value="UniProtKB-UniRule"/>
</dbReference>
<keyword evidence="5" id="KW-0805">Transcription regulation</keyword>
<evidence type="ECO:0000313" key="10">
    <source>
        <dbReference type="EMBL" id="TCK19180.1"/>
    </source>
</evidence>
<dbReference type="GO" id="GO:0010133">
    <property type="term" value="P:L-proline catabolic process to L-glutamate"/>
    <property type="evidence" value="ECO:0007669"/>
    <property type="project" value="UniProtKB-UniRule"/>
</dbReference>
<accession>A0A4R1HG01</accession>
<comment type="pathway">
    <text evidence="5">Amino-acid degradation; L-proline degradation into L-glutamate; L-glutamate from L-proline: step 1/2.</text>
</comment>
<sequence length="1043" mass="112958">MSASVHPYSDDVMRSAIRAANTGDEHLYLEQYLAEARLDPDSVRRIQAGARKLAVAARQKVQQSTGVDAFMGEYDLSSEEGVLLMCLAEALLRIPDDETSERLIADRLARGQWDVHLGASSSLLVNASTWGLLLTGQMLSPDILKSGAENLLLKMVARIGEPLARVVIQQAMRLLAGQFVMGRNMREALQRTDDYPSATLFSFDCLGEAALSLGDVTGYMESYQDAIQQLGRVVEDSLPLNRQPGISIKLSALHPRYEFAQRERVLKELLPRLKLLAEHAACVGIGMTIDAEEADRLELSLDLFERLVTDVPHHWQGLGLAVQAYQKRAFPVLKWLSALAQQQGCRIPVRLVKGAYWDSEIKRAQQTGLPGYPVFTRKAATDVSYLACARLLLQLPECFYPQFATHNALTLAWIAEIAAGREYELQRLHGMGDALYALLQSDNEAPPVRVYAPVGSYESLLPYLVRRLLENGANSSFVNALTDPECSIDSLIQDPCERIQKVDASPHPQIPLPVDLYGPERRNSRGLDLSAPDVVESLLEQVAVAGNECWCAAASAGGDIVEGSPRALFSPADPDDQTGEVHEADATIAGKALELAAAVAPEWDAQGGVARAACLLRAADLIEAQMPVLMAMVVREGGRTLPDALSEVREAIDFCRYYAHCASEEFEHPIVLPGPTGEQNTLELHGRGVFACISPWNFPLAIFTGQIAAALAAGNAVLAKPARQTALVAGRVVALLHEAGVPRDVLSFLPGSGAEIGRILMADSRLAGVAFTGSTGTARTLQQQLAERGGAIIPLIAETGGQNVMIADSSALIEQLVRDVIQSAFNSAGQRCSALRVLFLQDAIAGRTEQMLSSAMDELRIGDPMHLSTDIGPLIDRSALKGLEPHIARMNKEALRLKRIDPPRNLPGSFSALHVYRIRELAQLDQEVFGPVLHVIHFSANRLDNVIEAVNATGYGLTLGVHSRIESTWARVCERARVGNLYINRNMIGAVVGSQPFGGEGLSGTGPKAGGPRYLHRFATERTRSVNISAMGGNSGLLNLSDE</sequence>